<keyword evidence="2" id="KW-1185">Reference proteome</keyword>
<accession>M4V9E6</accession>
<gene>
    <name evidence="1" type="ORF">A11Q_847</name>
</gene>
<sequence>MFKKLSSKLEKMFDQPSEVASHVENKPTTATVLKTDEFQITENNKLLENISYIFSGDQITEKDLPLLFSHLSSFFEGGFLFEKKQTNGVAILTQAFWAGKSISCKQLPQRTLHLPRTSAFKVLKTPTKTLMRHFGLDLGQNYNDSGLISYLIPLNDRYSIAVTTILAEPWARLRIELLQKTLMKINFPT</sequence>
<name>M4V9E6_9BACT</name>
<dbReference type="STRING" id="1184267.A11Q_847"/>
<protein>
    <submittedName>
        <fullName evidence="1">Uncharacterized protein</fullName>
    </submittedName>
</protein>
<organism evidence="1 2">
    <name type="scientific">Pseudobdellovibrio exovorus JSS</name>
    <dbReference type="NCBI Taxonomy" id="1184267"/>
    <lineage>
        <taxon>Bacteria</taxon>
        <taxon>Pseudomonadati</taxon>
        <taxon>Bdellovibrionota</taxon>
        <taxon>Bdellovibrionia</taxon>
        <taxon>Bdellovibrionales</taxon>
        <taxon>Pseudobdellovibrionaceae</taxon>
        <taxon>Pseudobdellovibrio</taxon>
    </lineage>
</organism>
<dbReference type="KEGG" id="bex:A11Q_847"/>
<dbReference type="Proteomes" id="UP000012040">
    <property type="component" value="Chromosome"/>
</dbReference>
<proteinExistence type="predicted"/>
<evidence type="ECO:0000313" key="2">
    <source>
        <dbReference type="Proteomes" id="UP000012040"/>
    </source>
</evidence>
<dbReference type="EMBL" id="CP003537">
    <property type="protein sequence ID" value="AGH95065.1"/>
    <property type="molecule type" value="Genomic_DNA"/>
</dbReference>
<dbReference type="AlphaFoldDB" id="M4V9E6"/>
<dbReference type="RefSeq" id="WP_015469555.1">
    <property type="nucleotide sequence ID" value="NC_020813.1"/>
</dbReference>
<dbReference type="HOGENOM" id="CLU_1431982_0_0_7"/>
<dbReference type="PATRIC" id="fig|1184267.3.peg.857"/>
<reference evidence="1 2" key="1">
    <citation type="journal article" date="2013" name="ISME J.">
        <title>By their genes ye shall know them: genomic signatures of predatory bacteria.</title>
        <authorList>
            <person name="Pasternak Z."/>
            <person name="Pietrokovski S."/>
            <person name="Rotem O."/>
            <person name="Gophna U."/>
            <person name="Lurie-Weinberger M.N."/>
            <person name="Jurkevitch E."/>
        </authorList>
    </citation>
    <scope>NUCLEOTIDE SEQUENCE [LARGE SCALE GENOMIC DNA]</scope>
    <source>
        <strain evidence="1 2">JSS</strain>
    </source>
</reference>
<evidence type="ECO:0000313" key="1">
    <source>
        <dbReference type="EMBL" id="AGH95065.1"/>
    </source>
</evidence>